<reference evidence="2 5" key="1">
    <citation type="submission" date="2019-11" db="EMBL/GenBank/DDBJ databases">
        <title>Epiphytic Pseudomonas syringae from cherry orchards.</title>
        <authorList>
            <person name="Hulin M.T."/>
        </authorList>
    </citation>
    <scope>NUCLEOTIDE SEQUENCE [LARGE SCALE GENOMIC DNA]</scope>
    <source>
        <strain evidence="2 5">PA-6-5B</strain>
    </source>
</reference>
<comment type="caution">
    <text evidence="3">The sequence shown here is derived from an EMBL/GenBank/DDBJ whole genome shotgun (WGS) entry which is preliminary data.</text>
</comment>
<feature type="domain" description="ATPase AAA-type core" evidence="1">
    <location>
        <begin position="168"/>
        <end position="241"/>
    </location>
</feature>
<dbReference type="GeneID" id="70104921"/>
<dbReference type="RefSeq" id="WP_076964364.1">
    <property type="nucleotide sequence ID" value="NZ_CBCRYT010000036.1"/>
</dbReference>
<protein>
    <submittedName>
        <fullName evidence="3">AAA family ATPase</fullName>
    </submittedName>
</protein>
<dbReference type="InterPro" id="IPR027417">
    <property type="entry name" value="P-loop_NTPase"/>
</dbReference>
<dbReference type="SUPFAM" id="SSF52540">
    <property type="entry name" value="P-loop containing nucleoside triphosphate hydrolases"/>
    <property type="match status" value="1"/>
</dbReference>
<dbReference type="Proteomes" id="UP000542111">
    <property type="component" value="Unassembled WGS sequence"/>
</dbReference>
<reference evidence="3 4" key="2">
    <citation type="journal article" date="2020" name="Front. Microbiol.">
        <title>Genetic Organization of the aprX-lipA2 Operon Affects the Proteolytic Potential of Pseudomonas Species in Milk.</title>
        <authorList>
            <person name="Maier C."/>
            <person name="Huptas C."/>
            <person name="von Neubeck M."/>
            <person name="Scherer S."/>
            <person name="Wenning M."/>
            <person name="Lucking G."/>
        </authorList>
    </citation>
    <scope>NUCLEOTIDE SEQUENCE [LARGE SCALE GENOMIC DNA]</scope>
    <source>
        <strain evidence="3 4">G4779</strain>
    </source>
</reference>
<evidence type="ECO:0000313" key="2">
    <source>
        <dbReference type="EMBL" id="MCF5110275.1"/>
    </source>
</evidence>
<keyword evidence="5" id="KW-1185">Reference proteome</keyword>
<gene>
    <name evidence="2" type="ORF">GIW56_26050</name>
    <name evidence="3" type="ORF">HBO33_21475</name>
</gene>
<proteinExistence type="predicted"/>
<dbReference type="Gene3D" id="3.40.50.300">
    <property type="entry name" value="P-loop containing nucleotide triphosphate hydrolases"/>
    <property type="match status" value="1"/>
</dbReference>
<dbReference type="EMBL" id="JAAQYP010000040">
    <property type="protein sequence ID" value="NNA97740.1"/>
    <property type="molecule type" value="Genomic_DNA"/>
</dbReference>
<evidence type="ECO:0000259" key="1">
    <source>
        <dbReference type="Pfam" id="PF13304"/>
    </source>
</evidence>
<sequence>MPFTLAIPTPTGSVSVTLESGTSAIFVGANGGGKSRLAVYLEEAGGEAVHRISAHRALELNPDVAKIKESHAVKGLRFGHSSVEIHQRSGYRWGSKAAGKLLNDFDFLLQVLFAEQSRTALVSHNNIRAGNTETPAATKFEVLKTIWEQLLPHRELVFSGDDIQVRIPGHERFYSAADMSDGERAIFYLIGQVLVVAQDSILVIDEPELHIHRSIMSKLWDQLENARPDCALLFITHDLEFAASRVGQKFVIRDFQSTGPIWNVEPVPEDTGFSEEVTTLLLGSRRPILFVEGNSNSLDTAVYRCAYPEWTVMPRGSCQDVIHAVVTLRANNAFTRITCAGIIDADGYEADDIAHFAQRGVAVLPVSEIENLFLLPDVTREIAMGEHLAPEEVDSRIAALHDDLLTMAGQPPAIEQVVRMYCLRRIDMLLKKTDLSAQPSIEQMSAAYQQQTQSLDVLAIAQERRAKINEAIASRNIPMLLSLIDNKGMLAKAASRLKNTGRGPFEAWLTRVLLNNKEPGLVGALRRALPEIPQLH</sequence>
<organism evidence="3 4">
    <name type="scientific">Pseudomonas gessardii</name>
    <dbReference type="NCBI Taxonomy" id="78544"/>
    <lineage>
        <taxon>Bacteria</taxon>
        <taxon>Pseudomonadati</taxon>
        <taxon>Pseudomonadota</taxon>
        <taxon>Gammaproteobacteria</taxon>
        <taxon>Pseudomonadales</taxon>
        <taxon>Pseudomonadaceae</taxon>
        <taxon>Pseudomonas</taxon>
    </lineage>
</organism>
<dbReference type="Proteomes" id="UP000814003">
    <property type="component" value="Unassembled WGS sequence"/>
</dbReference>
<dbReference type="GO" id="GO:0005524">
    <property type="term" value="F:ATP binding"/>
    <property type="evidence" value="ECO:0007669"/>
    <property type="project" value="InterPro"/>
</dbReference>
<evidence type="ECO:0000313" key="3">
    <source>
        <dbReference type="EMBL" id="NNA97740.1"/>
    </source>
</evidence>
<dbReference type="GO" id="GO:0016887">
    <property type="term" value="F:ATP hydrolysis activity"/>
    <property type="evidence" value="ECO:0007669"/>
    <property type="project" value="InterPro"/>
</dbReference>
<name>A0A7Y1QN37_9PSED</name>
<dbReference type="OrthoDB" id="3322489at2"/>
<accession>A0A7Y1QN37</accession>
<evidence type="ECO:0000313" key="5">
    <source>
        <dbReference type="Proteomes" id="UP000814003"/>
    </source>
</evidence>
<dbReference type="EMBL" id="WKED01000076">
    <property type="protein sequence ID" value="MCF5110275.1"/>
    <property type="molecule type" value="Genomic_DNA"/>
</dbReference>
<dbReference type="AlphaFoldDB" id="A0A7Y1QN37"/>
<dbReference type="Pfam" id="PF13304">
    <property type="entry name" value="AAA_21"/>
    <property type="match status" value="1"/>
</dbReference>
<dbReference type="InterPro" id="IPR003959">
    <property type="entry name" value="ATPase_AAA_core"/>
</dbReference>
<evidence type="ECO:0000313" key="4">
    <source>
        <dbReference type="Proteomes" id="UP000542111"/>
    </source>
</evidence>